<keyword evidence="8" id="KW-1185">Reference proteome</keyword>
<dbReference type="PANTHER" id="PTHR43133:SF46">
    <property type="entry name" value="RNA POLYMERASE SIGMA-70 FACTOR ECF SUBFAMILY"/>
    <property type="match status" value="1"/>
</dbReference>
<evidence type="ECO:0000256" key="3">
    <source>
        <dbReference type="ARBA" id="ARBA00023082"/>
    </source>
</evidence>
<dbReference type="SUPFAM" id="SSF88946">
    <property type="entry name" value="Sigma2 domain of RNA polymerase sigma factors"/>
    <property type="match status" value="1"/>
</dbReference>
<dbReference type="GO" id="GO:0006352">
    <property type="term" value="P:DNA-templated transcription initiation"/>
    <property type="evidence" value="ECO:0007669"/>
    <property type="project" value="InterPro"/>
</dbReference>
<dbReference type="Gene3D" id="1.10.1740.10">
    <property type="match status" value="1"/>
</dbReference>
<dbReference type="InterPro" id="IPR014284">
    <property type="entry name" value="RNA_pol_sigma-70_dom"/>
</dbReference>
<accession>A0A124G8M8</accession>
<dbReference type="Gene3D" id="1.10.10.10">
    <property type="entry name" value="Winged helix-like DNA-binding domain superfamily/Winged helix DNA-binding domain"/>
    <property type="match status" value="1"/>
</dbReference>
<evidence type="ECO:0000313" key="7">
    <source>
        <dbReference type="EMBL" id="KUL26487.1"/>
    </source>
</evidence>
<dbReference type="InterPro" id="IPR036388">
    <property type="entry name" value="WH-like_DNA-bd_sf"/>
</dbReference>
<feature type="domain" description="RNA polymerase sigma-70 region 2" evidence="5">
    <location>
        <begin position="37"/>
        <end position="100"/>
    </location>
</feature>
<evidence type="ECO:0000256" key="1">
    <source>
        <dbReference type="ARBA" id="ARBA00010641"/>
    </source>
</evidence>
<protein>
    <submittedName>
        <fullName evidence="7">RNA polymerase subunit sigma-24</fullName>
    </submittedName>
</protein>
<dbReference type="PANTHER" id="PTHR43133">
    <property type="entry name" value="RNA POLYMERASE ECF-TYPE SIGMA FACTO"/>
    <property type="match status" value="1"/>
</dbReference>
<dbReference type="InterPro" id="IPR007627">
    <property type="entry name" value="RNA_pol_sigma70_r2"/>
</dbReference>
<dbReference type="Proteomes" id="UP000053244">
    <property type="component" value="Unassembled WGS sequence"/>
</dbReference>
<comment type="similarity">
    <text evidence="1">Belongs to the sigma-70 factor family. ECF subfamily.</text>
</comment>
<comment type="caution">
    <text evidence="7">The sequence shown here is derived from an EMBL/GenBank/DDBJ whole genome shotgun (WGS) entry which is preliminary data.</text>
</comment>
<dbReference type="EMBL" id="LLZH01000306">
    <property type="protein sequence ID" value="KUL26487.1"/>
    <property type="molecule type" value="Genomic_DNA"/>
</dbReference>
<dbReference type="InterPro" id="IPR013325">
    <property type="entry name" value="RNA_pol_sigma_r2"/>
</dbReference>
<dbReference type="GO" id="GO:0016987">
    <property type="term" value="F:sigma factor activity"/>
    <property type="evidence" value="ECO:0007669"/>
    <property type="project" value="UniProtKB-KW"/>
</dbReference>
<dbReference type="InterPro" id="IPR013249">
    <property type="entry name" value="RNA_pol_sigma70_r4_t2"/>
</dbReference>
<dbReference type="GO" id="GO:0003677">
    <property type="term" value="F:DNA binding"/>
    <property type="evidence" value="ECO:0007669"/>
    <property type="project" value="InterPro"/>
</dbReference>
<reference evidence="7 8" key="1">
    <citation type="submission" date="2015-10" db="EMBL/GenBank/DDBJ databases">
        <authorList>
            <person name="Gilbert D.G."/>
        </authorList>
    </citation>
    <scope>NUCLEOTIDE SEQUENCE [LARGE SCALE GENOMIC DNA]</scope>
    <source>
        <strain evidence="7 8">NRRL B-16712</strain>
    </source>
</reference>
<dbReference type="SUPFAM" id="SSF88659">
    <property type="entry name" value="Sigma3 and sigma4 domains of RNA polymerase sigma factors"/>
    <property type="match status" value="1"/>
</dbReference>
<dbReference type="InterPro" id="IPR039425">
    <property type="entry name" value="RNA_pol_sigma-70-like"/>
</dbReference>
<evidence type="ECO:0000259" key="6">
    <source>
        <dbReference type="Pfam" id="PF08281"/>
    </source>
</evidence>
<sequence length="192" mass="20993">MRRKPQPPVDPVGEQSSDAELLRAVAAGQTAALRLLHHRHAPWLRARLRRRCADPDVVDAAIQDTFVAVWRDARRYTATGSDAAAWIWTIAIRRLVSTLRGPAHRWLSGPAEEPPADVLVTPSAEELVLLGVEHGALGPALNRLSPELRSLIEATALDGLTVREAAALLGIPEGTAKTRLMRARARLRELLT</sequence>
<evidence type="ECO:0000313" key="8">
    <source>
        <dbReference type="Proteomes" id="UP000053244"/>
    </source>
</evidence>
<dbReference type="AlphaFoldDB" id="A0A124G8M8"/>
<dbReference type="Pfam" id="PF08281">
    <property type="entry name" value="Sigma70_r4_2"/>
    <property type="match status" value="1"/>
</dbReference>
<dbReference type="OrthoDB" id="3698333at2"/>
<dbReference type="RefSeq" id="WP_067701952.1">
    <property type="nucleotide sequence ID" value="NZ_LLZH01000306.1"/>
</dbReference>
<evidence type="ECO:0000256" key="4">
    <source>
        <dbReference type="ARBA" id="ARBA00023163"/>
    </source>
</evidence>
<keyword evidence="3" id="KW-0731">Sigma factor</keyword>
<dbReference type="NCBIfam" id="TIGR02937">
    <property type="entry name" value="sigma70-ECF"/>
    <property type="match status" value="1"/>
</dbReference>
<organism evidence="7 8">
    <name type="scientific">Actinoplanes awajinensis subsp. mycoplanecinus</name>
    <dbReference type="NCBI Taxonomy" id="135947"/>
    <lineage>
        <taxon>Bacteria</taxon>
        <taxon>Bacillati</taxon>
        <taxon>Actinomycetota</taxon>
        <taxon>Actinomycetes</taxon>
        <taxon>Micromonosporales</taxon>
        <taxon>Micromonosporaceae</taxon>
        <taxon>Actinoplanes</taxon>
    </lineage>
</organism>
<proteinExistence type="inferred from homology"/>
<dbReference type="InterPro" id="IPR013324">
    <property type="entry name" value="RNA_pol_sigma_r3/r4-like"/>
</dbReference>
<evidence type="ECO:0000259" key="5">
    <source>
        <dbReference type="Pfam" id="PF04542"/>
    </source>
</evidence>
<keyword evidence="2" id="KW-0805">Transcription regulation</keyword>
<name>A0A124G8M8_9ACTN</name>
<keyword evidence="4" id="KW-0804">Transcription</keyword>
<feature type="domain" description="RNA polymerase sigma factor 70 region 4 type 2" evidence="6">
    <location>
        <begin position="140"/>
        <end position="187"/>
    </location>
</feature>
<gene>
    <name evidence="7" type="ORF">ADL15_37995</name>
</gene>
<evidence type="ECO:0000256" key="2">
    <source>
        <dbReference type="ARBA" id="ARBA00023015"/>
    </source>
</evidence>
<dbReference type="Pfam" id="PF04542">
    <property type="entry name" value="Sigma70_r2"/>
    <property type="match status" value="1"/>
</dbReference>